<dbReference type="EMBL" id="FOEC01000001">
    <property type="protein sequence ID" value="SEO36696.1"/>
    <property type="molecule type" value="Genomic_DNA"/>
</dbReference>
<proteinExistence type="predicted"/>
<protein>
    <submittedName>
        <fullName evidence="2">Transcriptional regulator, TetR family</fullName>
    </submittedName>
</protein>
<accession>A0A1H8P410</accession>
<gene>
    <name evidence="2" type="ORF">SAMN02910314_00011</name>
</gene>
<feature type="domain" description="Transcriptional regulator TetR C-terminal Firmicutes type" evidence="1">
    <location>
        <begin position="73"/>
        <end position="166"/>
    </location>
</feature>
<dbReference type="InterPro" id="IPR039532">
    <property type="entry name" value="TetR_C_Firmicutes"/>
</dbReference>
<organism evidence="2 3">
    <name type="scientific">Denitrobacterium detoxificans</name>
    <dbReference type="NCBI Taxonomy" id="79604"/>
    <lineage>
        <taxon>Bacteria</taxon>
        <taxon>Bacillati</taxon>
        <taxon>Actinomycetota</taxon>
        <taxon>Coriobacteriia</taxon>
        <taxon>Eggerthellales</taxon>
        <taxon>Eggerthellaceae</taxon>
        <taxon>Denitrobacterium</taxon>
    </lineage>
</organism>
<sequence length="190" mass="21603">MRRGTPAARDRFVRAMLALCEKKDINKISVRDVLEESGAARQTFYNCYHDINDLILDVPFALAETCDEGLYTQDACTALFCTARQERGYFGQLPHHTGQNCFRDSYLNKLKEIYYHSVFHGSPCEIAAQKAQIDAYIYGVVDLFMEWCATGMQDDPQWIAAVIFSMKPPFMTEDPLPDYCAHQGAFSLEA</sequence>
<dbReference type="AlphaFoldDB" id="A0A1H8P410"/>
<dbReference type="STRING" id="79604.AAY81_09070"/>
<dbReference type="Gene3D" id="1.10.357.10">
    <property type="entry name" value="Tetracycline Repressor, domain 2"/>
    <property type="match status" value="1"/>
</dbReference>
<keyword evidence="3" id="KW-1185">Reference proteome</keyword>
<evidence type="ECO:0000259" key="1">
    <source>
        <dbReference type="Pfam" id="PF14278"/>
    </source>
</evidence>
<reference evidence="3" key="1">
    <citation type="submission" date="2016-10" db="EMBL/GenBank/DDBJ databases">
        <authorList>
            <person name="Varghese N."/>
        </authorList>
    </citation>
    <scope>NUCLEOTIDE SEQUENCE [LARGE SCALE GENOMIC DNA]</scope>
    <source>
        <strain evidence="3">DSM 21843</strain>
    </source>
</reference>
<dbReference type="InterPro" id="IPR009057">
    <property type="entry name" value="Homeodomain-like_sf"/>
</dbReference>
<dbReference type="Pfam" id="PF14278">
    <property type="entry name" value="TetR_C_8"/>
    <property type="match status" value="1"/>
</dbReference>
<dbReference type="SUPFAM" id="SSF46689">
    <property type="entry name" value="Homeodomain-like"/>
    <property type="match status" value="1"/>
</dbReference>
<name>A0A1H8P410_9ACTN</name>
<evidence type="ECO:0000313" key="3">
    <source>
        <dbReference type="Proteomes" id="UP000182975"/>
    </source>
</evidence>
<evidence type="ECO:0000313" key="2">
    <source>
        <dbReference type="EMBL" id="SEO36696.1"/>
    </source>
</evidence>
<dbReference type="Proteomes" id="UP000182975">
    <property type="component" value="Unassembled WGS sequence"/>
</dbReference>